<dbReference type="Proteomes" id="UP000616885">
    <property type="component" value="Unassembled WGS sequence"/>
</dbReference>
<gene>
    <name evidence="6" type="ORF">IM811_006121</name>
</gene>
<feature type="compositionally biased region" description="Low complexity" evidence="4">
    <location>
        <begin position="263"/>
        <end position="283"/>
    </location>
</feature>
<accession>A0A8H7KAV7</accession>
<dbReference type="GO" id="GO:0016874">
    <property type="term" value="F:ligase activity"/>
    <property type="evidence" value="ECO:0007669"/>
    <property type="project" value="UniProtKB-KW"/>
</dbReference>
<dbReference type="PANTHER" id="PTHR45527">
    <property type="entry name" value="NONRIBOSOMAL PEPTIDE SYNTHETASE"/>
    <property type="match status" value="1"/>
</dbReference>
<dbReference type="Pfam" id="PF00668">
    <property type="entry name" value="Condensation"/>
    <property type="match status" value="1"/>
</dbReference>
<dbReference type="Gene3D" id="3.30.559.30">
    <property type="entry name" value="Nonribosomal peptide synthetase, condensation domain"/>
    <property type="match status" value="1"/>
</dbReference>
<proteinExistence type="predicted"/>
<dbReference type="Pfam" id="PF00550">
    <property type="entry name" value="PP-binding"/>
    <property type="match status" value="1"/>
</dbReference>
<keyword evidence="2" id="KW-0597">Phosphoprotein</keyword>
<sequence>MEYLEGHAYSAKREPLLKRLPAASPLVTFQGDSRTREFKGELITALNNLVRRIGATQHQLVLAITALLLHWFSLEDDFILGAPSSGRSTSEEQEALGQFLDRLPIRITPADLRITNNKDTTTSVVARVRDSSRRALSNAIPFSNIIQDLGFPRGSLQHPLFECMVTFHPRSAGLENFLQLPECNVSVSTPFPRGAKFPLMMEWFELGPDQWNLHIEHDTLDVPANTIDAMEEALAIILRGIADECSILELNKRLADLEPTSLDALSSSSCSSRNSTETSSAHSESVGEIVSSIQSEMEASLGASRGTLSPHTSFFSAGADSQAVVSLRHRLQKLGLDIPLRSIFLAQSPAKLAEHLLLIPS</sequence>
<evidence type="ECO:0000313" key="6">
    <source>
        <dbReference type="EMBL" id="KAF9743781.1"/>
    </source>
</evidence>
<dbReference type="GO" id="GO:0044550">
    <property type="term" value="P:secondary metabolite biosynthetic process"/>
    <property type="evidence" value="ECO:0007669"/>
    <property type="project" value="TreeGrafter"/>
</dbReference>
<reference evidence="6" key="1">
    <citation type="submission" date="2020-10" db="EMBL/GenBank/DDBJ databases">
        <title>High-Quality Genome Resource of Clonostachys rosea strain S41 by Oxford Nanopore Long-Read Sequencing.</title>
        <authorList>
            <person name="Wang H."/>
        </authorList>
    </citation>
    <scope>NUCLEOTIDE SEQUENCE</scope>
    <source>
        <strain evidence="6">S41</strain>
    </source>
</reference>
<dbReference type="InterPro" id="IPR009081">
    <property type="entry name" value="PP-bd_ACP"/>
</dbReference>
<dbReference type="PANTHER" id="PTHR45527:SF1">
    <property type="entry name" value="FATTY ACID SYNTHASE"/>
    <property type="match status" value="1"/>
</dbReference>
<organism evidence="6 7">
    <name type="scientific">Bionectria ochroleuca</name>
    <name type="common">Gliocladium roseum</name>
    <dbReference type="NCBI Taxonomy" id="29856"/>
    <lineage>
        <taxon>Eukaryota</taxon>
        <taxon>Fungi</taxon>
        <taxon>Dikarya</taxon>
        <taxon>Ascomycota</taxon>
        <taxon>Pezizomycotina</taxon>
        <taxon>Sordariomycetes</taxon>
        <taxon>Hypocreomycetidae</taxon>
        <taxon>Hypocreales</taxon>
        <taxon>Bionectriaceae</taxon>
        <taxon>Clonostachys</taxon>
    </lineage>
</organism>
<evidence type="ECO:0000256" key="1">
    <source>
        <dbReference type="ARBA" id="ARBA00022450"/>
    </source>
</evidence>
<dbReference type="InterPro" id="IPR020806">
    <property type="entry name" value="PKS_PP-bd"/>
</dbReference>
<dbReference type="SUPFAM" id="SSF52777">
    <property type="entry name" value="CoA-dependent acyltransferases"/>
    <property type="match status" value="1"/>
</dbReference>
<evidence type="ECO:0000259" key="5">
    <source>
        <dbReference type="PROSITE" id="PS50075"/>
    </source>
</evidence>
<feature type="region of interest" description="Disordered" evidence="4">
    <location>
        <begin position="263"/>
        <end position="287"/>
    </location>
</feature>
<dbReference type="GO" id="GO:0005737">
    <property type="term" value="C:cytoplasm"/>
    <property type="evidence" value="ECO:0007669"/>
    <property type="project" value="TreeGrafter"/>
</dbReference>
<protein>
    <recommendedName>
        <fullName evidence="5">Carrier domain-containing protein</fullName>
    </recommendedName>
</protein>
<keyword evidence="3" id="KW-0436">Ligase</keyword>
<dbReference type="PROSITE" id="PS50075">
    <property type="entry name" value="CARRIER"/>
    <property type="match status" value="1"/>
</dbReference>
<dbReference type="SMART" id="SM00823">
    <property type="entry name" value="PKS_PP"/>
    <property type="match status" value="1"/>
</dbReference>
<comment type="caution">
    <text evidence="6">The sequence shown here is derived from an EMBL/GenBank/DDBJ whole genome shotgun (WGS) entry which is preliminary data.</text>
</comment>
<evidence type="ECO:0000256" key="2">
    <source>
        <dbReference type="ARBA" id="ARBA00022553"/>
    </source>
</evidence>
<evidence type="ECO:0000313" key="7">
    <source>
        <dbReference type="Proteomes" id="UP000616885"/>
    </source>
</evidence>
<dbReference type="AlphaFoldDB" id="A0A8H7KAV7"/>
<dbReference type="InterPro" id="IPR036736">
    <property type="entry name" value="ACP-like_sf"/>
</dbReference>
<name>A0A8H7KAV7_BIOOC</name>
<dbReference type="InterPro" id="IPR001242">
    <property type="entry name" value="Condensation_dom"/>
</dbReference>
<dbReference type="SUPFAM" id="SSF47336">
    <property type="entry name" value="ACP-like"/>
    <property type="match status" value="1"/>
</dbReference>
<dbReference type="GO" id="GO:0031177">
    <property type="term" value="F:phosphopantetheine binding"/>
    <property type="evidence" value="ECO:0007669"/>
    <property type="project" value="InterPro"/>
</dbReference>
<keyword evidence="1" id="KW-0596">Phosphopantetheine</keyword>
<feature type="domain" description="Carrier" evidence="5">
    <location>
        <begin position="284"/>
        <end position="360"/>
    </location>
</feature>
<evidence type="ECO:0000256" key="4">
    <source>
        <dbReference type="SAM" id="MobiDB-lite"/>
    </source>
</evidence>
<dbReference type="GO" id="GO:0043041">
    <property type="term" value="P:amino acid activation for nonribosomal peptide biosynthetic process"/>
    <property type="evidence" value="ECO:0007669"/>
    <property type="project" value="TreeGrafter"/>
</dbReference>
<evidence type="ECO:0000256" key="3">
    <source>
        <dbReference type="ARBA" id="ARBA00022598"/>
    </source>
</evidence>
<dbReference type="Gene3D" id="1.10.1200.10">
    <property type="entry name" value="ACP-like"/>
    <property type="match status" value="1"/>
</dbReference>
<dbReference type="EMBL" id="JADCTT010000016">
    <property type="protein sequence ID" value="KAF9743781.1"/>
    <property type="molecule type" value="Genomic_DNA"/>
</dbReference>